<feature type="coiled-coil region" evidence="1">
    <location>
        <begin position="61"/>
        <end position="88"/>
    </location>
</feature>
<organism evidence="3 4">
    <name type="scientific">Ephemerocybe angulata</name>
    <dbReference type="NCBI Taxonomy" id="980116"/>
    <lineage>
        <taxon>Eukaryota</taxon>
        <taxon>Fungi</taxon>
        <taxon>Dikarya</taxon>
        <taxon>Basidiomycota</taxon>
        <taxon>Agaricomycotina</taxon>
        <taxon>Agaricomycetes</taxon>
        <taxon>Agaricomycetidae</taxon>
        <taxon>Agaricales</taxon>
        <taxon>Agaricineae</taxon>
        <taxon>Psathyrellaceae</taxon>
        <taxon>Ephemerocybe</taxon>
    </lineage>
</organism>
<comment type="caution">
    <text evidence="3">The sequence shown here is derived from an EMBL/GenBank/DDBJ whole genome shotgun (WGS) entry which is preliminary data.</text>
</comment>
<keyword evidence="4" id="KW-1185">Reference proteome</keyword>
<reference evidence="3 4" key="1">
    <citation type="submission" date="2020-07" db="EMBL/GenBank/DDBJ databases">
        <title>Comparative genomics of pyrophilous fungi reveals a link between fire events and developmental genes.</title>
        <authorList>
            <consortium name="DOE Joint Genome Institute"/>
            <person name="Steindorff A.S."/>
            <person name="Carver A."/>
            <person name="Calhoun S."/>
            <person name="Stillman K."/>
            <person name="Liu H."/>
            <person name="Lipzen A."/>
            <person name="Pangilinan J."/>
            <person name="Labutti K."/>
            <person name="Bruns T.D."/>
            <person name="Grigoriev I.V."/>
        </authorList>
    </citation>
    <scope>NUCLEOTIDE SEQUENCE [LARGE SCALE GENOMIC DNA]</scope>
    <source>
        <strain evidence="3 4">CBS 144469</strain>
    </source>
</reference>
<accession>A0A8H6ID15</accession>
<dbReference type="EMBL" id="JACGCI010000006">
    <property type="protein sequence ID" value="KAF6763320.1"/>
    <property type="molecule type" value="Genomic_DNA"/>
</dbReference>
<keyword evidence="1" id="KW-0175">Coiled coil</keyword>
<sequence>MIIDLVLEPQPQPQSNVLANSPPCLPAFFKMVQEQATSISELLYNNAPPNNLDLLIIQERSEAMAMRIAKLREELKDLEHQLQLHKCVFSPARRIPTEVLTMIFDIASTKPPLLVDDADDSDCWERDRKDLSTISLVCKRWRDVAYNAGQLWAAHEAVIPELTRKQCDTLLRWYGRAKGTPKTLAFDTSYSFKSKPCECYKQTAGPHLCSNAVLRRLLKEGAPFSRISMGNFTPTCFKNIVRYIKSASATTTTTSTSQHWWDEVQRLVLDFHYGDANDKDPYWLQSQLPAQSIFTSFPDSLTSLTLHLPNLEEQPQRKVLEIPATVLRKLVTFSLSYTGTWGGPQFLTALQHCTNVEDLSLRLGNREESGSANLGDQINVTSLSQDGHIVLPKVKSLLLKIKGASAVVEHIGVLRFPGLVKLCIKSEDDYDKPKPYSNILQAIGLFSPAASQNFVSLSVVGYIESADLYHLLGSLTSPLTHLATDATFDPQEFLKLALGAPAGSQNIVPCLRALHVRKFPVKYHLDSLLLYIKSRQKHGKKKGEVVMKAPFDGLKWVVLEIYGSDVKKQLYKESATLKILRGSFGIKVERLGYRPGESC</sequence>
<dbReference type="InterPro" id="IPR001810">
    <property type="entry name" value="F-box_dom"/>
</dbReference>
<protein>
    <recommendedName>
        <fullName evidence="2">F-box domain-containing protein</fullName>
    </recommendedName>
</protein>
<dbReference type="Pfam" id="PF12937">
    <property type="entry name" value="F-box-like"/>
    <property type="match status" value="1"/>
</dbReference>
<dbReference type="OrthoDB" id="10276927at2759"/>
<gene>
    <name evidence="3" type="ORF">DFP72DRAFT_1164246</name>
</gene>
<evidence type="ECO:0000256" key="1">
    <source>
        <dbReference type="SAM" id="Coils"/>
    </source>
</evidence>
<dbReference type="Proteomes" id="UP000521943">
    <property type="component" value="Unassembled WGS sequence"/>
</dbReference>
<proteinExistence type="predicted"/>
<name>A0A8H6ID15_9AGAR</name>
<evidence type="ECO:0000313" key="3">
    <source>
        <dbReference type="EMBL" id="KAF6763320.1"/>
    </source>
</evidence>
<feature type="domain" description="F-box" evidence="2">
    <location>
        <begin position="94"/>
        <end position="153"/>
    </location>
</feature>
<dbReference type="AlphaFoldDB" id="A0A8H6ID15"/>
<dbReference type="Gene3D" id="1.20.1280.50">
    <property type="match status" value="1"/>
</dbReference>
<evidence type="ECO:0000259" key="2">
    <source>
        <dbReference type="Pfam" id="PF12937"/>
    </source>
</evidence>
<evidence type="ECO:0000313" key="4">
    <source>
        <dbReference type="Proteomes" id="UP000521943"/>
    </source>
</evidence>